<dbReference type="GO" id="GO:0008270">
    <property type="term" value="F:zinc ion binding"/>
    <property type="evidence" value="ECO:0007669"/>
    <property type="project" value="TreeGrafter"/>
</dbReference>
<keyword evidence="20" id="KW-1185">Reference proteome</keyword>
<dbReference type="FunFam" id="3.20.20.70:FF:000048">
    <property type="entry name" value="Delta-aminolevulinic acid dehydratase"/>
    <property type="match status" value="1"/>
</dbReference>
<dbReference type="SUPFAM" id="SSF51569">
    <property type="entry name" value="Aldolase"/>
    <property type="match status" value="1"/>
</dbReference>
<evidence type="ECO:0000256" key="10">
    <source>
        <dbReference type="ARBA" id="ARBA00023244"/>
    </source>
</evidence>
<dbReference type="AlphaFoldDB" id="A0A3M7QTN8"/>
<dbReference type="PANTHER" id="PTHR11458:SF0">
    <property type="entry name" value="DELTA-AMINOLEVULINIC ACID DEHYDRATASE"/>
    <property type="match status" value="1"/>
</dbReference>
<dbReference type="STRING" id="10195.A0A3M7QTN8"/>
<dbReference type="Gene3D" id="3.20.20.70">
    <property type="entry name" value="Aldolase class I"/>
    <property type="match status" value="1"/>
</dbReference>
<feature type="binding site" evidence="17">
    <location>
        <position position="130"/>
    </location>
    <ligand>
        <name>Zn(2+)</name>
        <dbReference type="ChEBI" id="CHEBI:29105"/>
        <label>1</label>
        <note>catalytic</note>
    </ligand>
</feature>
<evidence type="ECO:0000256" key="13">
    <source>
        <dbReference type="ARBA" id="ARBA00032837"/>
    </source>
</evidence>
<keyword evidence="6" id="KW-0479">Metal-binding</keyword>
<evidence type="ECO:0000256" key="7">
    <source>
        <dbReference type="ARBA" id="ARBA00022833"/>
    </source>
</evidence>
<evidence type="ECO:0000256" key="4">
    <source>
        <dbReference type="ARBA" id="ARBA00012053"/>
    </source>
</evidence>
<comment type="cofactor">
    <cofactor evidence="1">
        <name>Zn(2+)</name>
        <dbReference type="ChEBI" id="CHEBI:29105"/>
    </cofactor>
</comment>
<evidence type="ECO:0000256" key="2">
    <source>
        <dbReference type="ARBA" id="ARBA00004694"/>
    </source>
</evidence>
<evidence type="ECO:0000256" key="9">
    <source>
        <dbReference type="ARBA" id="ARBA00023239"/>
    </source>
</evidence>
<sequence length="347" mass="39158">MNSQNFNSNHVLQSGYFHKTLRKWQSTNILVEASNFIYPLFLHENDDAYEEIPSLPNIYRLGLSKLKNYLEPMVNDGLTCVLLFGVIESDSLKDEIGSFADNENSSVIRAIPKLKEWFPELLIACDVCLCAYTIHGHCGVFNKTKYASIDSCLNREKSVERIAQVALAFAKAGADVVAPSDMMDGRIDAIRNILRENNMLNSVSVMSYSTKFSSAFYGPFRDAAKSAPAFGDRRCYQLPSGSTGLAIRASERDVEEGADILMVKPCMSYLDIVKELKREFPHHPLAVYHVSGEYAMIWHGAKANAFDLRMILIEIIHSFRRAGADIIISYYTPLILKWIKENKFNLN</sequence>
<feature type="binding site" evidence="17">
    <location>
        <position position="137"/>
    </location>
    <ligand>
        <name>Zn(2+)</name>
        <dbReference type="ChEBI" id="CHEBI:29105"/>
        <label>2</label>
    </ligand>
</feature>
<keyword evidence="8" id="KW-0350">Heme biosynthesis</keyword>
<name>A0A3M7QTN8_BRAPC</name>
<dbReference type="InterPro" id="IPR001731">
    <property type="entry name" value="ALAD"/>
</dbReference>
<evidence type="ECO:0000256" key="5">
    <source>
        <dbReference type="ARBA" id="ARBA00020771"/>
    </source>
</evidence>
<comment type="subunit">
    <text evidence="12">Homooctamer; active form. Homohexamer; low activity form.</text>
</comment>
<comment type="similarity">
    <text evidence="3 18">Belongs to the ALAD family.</text>
</comment>
<feature type="binding site" evidence="17">
    <location>
        <position position="138"/>
    </location>
    <ligand>
        <name>Zn(2+)</name>
        <dbReference type="ChEBI" id="CHEBI:29105"/>
        <label>1</label>
        <note>catalytic</note>
    </ligand>
</feature>
<dbReference type="InterPro" id="IPR013785">
    <property type="entry name" value="Aldolase_TIM"/>
</dbReference>
<feature type="binding site" evidence="16">
    <location>
        <position position="291"/>
    </location>
    <ligand>
        <name>5-aminolevulinate</name>
        <dbReference type="ChEBI" id="CHEBI:356416"/>
        <label>2</label>
    </ligand>
</feature>
<evidence type="ECO:0000256" key="15">
    <source>
        <dbReference type="PIRSR" id="PIRSR001415-1"/>
    </source>
</evidence>
<evidence type="ECO:0000256" key="16">
    <source>
        <dbReference type="PIRSR" id="PIRSR001415-2"/>
    </source>
</evidence>
<feature type="binding site" evidence="17">
    <location>
        <position position="128"/>
    </location>
    <ligand>
        <name>Zn(2+)</name>
        <dbReference type="ChEBI" id="CHEBI:29105"/>
        <label>1</label>
        <note>catalytic</note>
    </ligand>
</feature>
<feature type="active site" description="Schiff-base intermediate with substrate" evidence="15">
    <location>
        <position position="264"/>
    </location>
</feature>
<evidence type="ECO:0000313" key="19">
    <source>
        <dbReference type="EMBL" id="RNA14325.1"/>
    </source>
</evidence>
<feature type="binding site" evidence="16">
    <location>
        <position position="233"/>
    </location>
    <ligand>
        <name>5-aminolevulinate</name>
        <dbReference type="ChEBI" id="CHEBI:356416"/>
        <label>1</label>
    </ligand>
</feature>
<dbReference type="EC" id="4.2.1.24" evidence="4"/>
<protein>
    <recommendedName>
        <fullName evidence="5">Delta-aminolevulinic acid dehydratase</fullName>
        <ecNumber evidence="4">4.2.1.24</ecNumber>
    </recommendedName>
    <alternativeName>
        <fullName evidence="13">Porphobilinogen synthase</fullName>
    </alternativeName>
</protein>
<keyword evidence="7" id="KW-0862">Zinc</keyword>
<comment type="pathway">
    <text evidence="2">Porphyrin-containing compound metabolism; protoporphyrin-IX biosynthesis; coproporphyrinogen-III from 5-aminolevulinate: step 1/4.</text>
</comment>
<dbReference type="SMART" id="SM01004">
    <property type="entry name" value="ALAD"/>
    <property type="match status" value="1"/>
</dbReference>
<comment type="caution">
    <text evidence="19">The sequence shown here is derived from an EMBL/GenBank/DDBJ whole genome shotgun (WGS) entry which is preliminary data.</text>
</comment>
<dbReference type="EMBL" id="REGN01005208">
    <property type="protein sequence ID" value="RNA14325.1"/>
    <property type="molecule type" value="Genomic_DNA"/>
</dbReference>
<accession>A0A3M7QTN8</accession>
<keyword evidence="10" id="KW-0627">Porphyrin biosynthesis</keyword>
<evidence type="ECO:0000256" key="8">
    <source>
        <dbReference type="ARBA" id="ARBA00023133"/>
    </source>
</evidence>
<evidence type="ECO:0000256" key="14">
    <source>
        <dbReference type="ARBA" id="ARBA00047651"/>
    </source>
</evidence>
<dbReference type="UniPathway" id="UPA00251">
    <property type="reaction ID" value="UER00318"/>
</dbReference>
<feature type="binding site" evidence="16">
    <location>
        <position position="221"/>
    </location>
    <ligand>
        <name>5-aminolevulinate</name>
        <dbReference type="ChEBI" id="CHEBI:356416"/>
        <label>1</label>
    </ligand>
</feature>
<feature type="binding site" evidence="16">
    <location>
        <position position="330"/>
    </location>
    <ligand>
        <name>5-aminolevulinate</name>
        <dbReference type="ChEBI" id="CHEBI:356416"/>
        <label>2</label>
    </ligand>
</feature>
<evidence type="ECO:0000256" key="1">
    <source>
        <dbReference type="ARBA" id="ARBA00001947"/>
    </source>
</evidence>
<dbReference type="GO" id="GO:0006782">
    <property type="term" value="P:protoporphyrinogen IX biosynthetic process"/>
    <property type="evidence" value="ECO:0007669"/>
    <property type="project" value="UniProtKB-UniPathway"/>
</dbReference>
<dbReference type="Proteomes" id="UP000276133">
    <property type="component" value="Unassembled WGS sequence"/>
</dbReference>
<dbReference type="Pfam" id="PF00490">
    <property type="entry name" value="ALAD"/>
    <property type="match status" value="1"/>
</dbReference>
<organism evidence="19 20">
    <name type="scientific">Brachionus plicatilis</name>
    <name type="common">Marine rotifer</name>
    <name type="synonym">Brachionus muelleri</name>
    <dbReference type="NCBI Taxonomy" id="10195"/>
    <lineage>
        <taxon>Eukaryota</taxon>
        <taxon>Metazoa</taxon>
        <taxon>Spiralia</taxon>
        <taxon>Gnathifera</taxon>
        <taxon>Rotifera</taxon>
        <taxon>Eurotatoria</taxon>
        <taxon>Monogononta</taxon>
        <taxon>Pseudotrocha</taxon>
        <taxon>Ploima</taxon>
        <taxon>Brachionidae</taxon>
        <taxon>Brachionus</taxon>
    </lineage>
</organism>
<feature type="active site" description="Schiff-base intermediate with substrate" evidence="15">
    <location>
        <position position="211"/>
    </location>
</feature>
<dbReference type="GO" id="GO:0005829">
    <property type="term" value="C:cytosol"/>
    <property type="evidence" value="ECO:0007669"/>
    <property type="project" value="TreeGrafter"/>
</dbReference>
<dbReference type="NCBIfam" id="NF006762">
    <property type="entry name" value="PRK09283.1"/>
    <property type="match status" value="1"/>
</dbReference>
<comment type="function">
    <text evidence="11">Catalyzes an early step in the biosynthesis of tetrapyrroles. Binds two molecules of 5-aminolevulinate per subunit, each at a distinct site, and catalyzes their condensation to form porphobilinogen.</text>
</comment>
<reference evidence="19 20" key="1">
    <citation type="journal article" date="2018" name="Sci. Rep.">
        <title>Genomic signatures of local adaptation to the degree of environmental predictability in rotifers.</title>
        <authorList>
            <person name="Franch-Gras L."/>
            <person name="Hahn C."/>
            <person name="Garcia-Roger E.M."/>
            <person name="Carmona M.J."/>
            <person name="Serra M."/>
            <person name="Gomez A."/>
        </authorList>
    </citation>
    <scope>NUCLEOTIDE SEQUENCE [LARGE SCALE GENOMIC DNA]</scope>
    <source>
        <strain evidence="19">HYR1</strain>
    </source>
</reference>
<evidence type="ECO:0000256" key="3">
    <source>
        <dbReference type="ARBA" id="ARBA00008055"/>
    </source>
</evidence>
<evidence type="ECO:0000256" key="11">
    <source>
        <dbReference type="ARBA" id="ARBA00025628"/>
    </source>
</evidence>
<evidence type="ECO:0000256" key="6">
    <source>
        <dbReference type="ARBA" id="ARBA00022723"/>
    </source>
</evidence>
<gene>
    <name evidence="19" type="ORF">BpHYR1_011268</name>
</gene>
<dbReference type="GO" id="GO:0004655">
    <property type="term" value="F:porphobilinogen synthase activity"/>
    <property type="evidence" value="ECO:0007669"/>
    <property type="project" value="UniProtKB-EC"/>
</dbReference>
<dbReference type="PIRSF" id="PIRSF001415">
    <property type="entry name" value="Porphbilin_synth"/>
    <property type="match status" value="1"/>
</dbReference>
<evidence type="ECO:0000313" key="20">
    <source>
        <dbReference type="Proteomes" id="UP000276133"/>
    </source>
</evidence>
<dbReference type="OrthoDB" id="1530at2759"/>
<feature type="binding site" evidence="17">
    <location>
        <position position="235"/>
    </location>
    <ligand>
        <name>Zn(2+)</name>
        <dbReference type="ChEBI" id="CHEBI:29105"/>
        <label>2</label>
    </ligand>
</feature>
<evidence type="ECO:0000256" key="12">
    <source>
        <dbReference type="ARBA" id="ARBA00025861"/>
    </source>
</evidence>
<evidence type="ECO:0000256" key="17">
    <source>
        <dbReference type="PIRSR" id="PIRSR001415-4"/>
    </source>
</evidence>
<evidence type="ECO:0000256" key="18">
    <source>
        <dbReference type="RuleBase" id="RU004161"/>
    </source>
</evidence>
<keyword evidence="9 19" id="KW-0456">Lyase</keyword>
<dbReference type="PANTHER" id="PTHR11458">
    <property type="entry name" value="DELTA-AMINOLEVULINIC ACID DEHYDRATASE"/>
    <property type="match status" value="1"/>
</dbReference>
<comment type="catalytic activity">
    <reaction evidence="14">
        <text>2 5-aminolevulinate = porphobilinogen + 2 H2O + H(+)</text>
        <dbReference type="Rhea" id="RHEA:24064"/>
        <dbReference type="ChEBI" id="CHEBI:15377"/>
        <dbReference type="ChEBI" id="CHEBI:15378"/>
        <dbReference type="ChEBI" id="CHEBI:58126"/>
        <dbReference type="ChEBI" id="CHEBI:356416"/>
        <dbReference type="EC" id="4.2.1.24"/>
    </reaction>
</comment>
<dbReference type="PRINTS" id="PR00144">
    <property type="entry name" value="DALDHYDRTASE"/>
</dbReference>
<proteinExistence type="inferred from homology"/>